<dbReference type="GO" id="GO:0046872">
    <property type="term" value="F:metal ion binding"/>
    <property type="evidence" value="ECO:0007669"/>
    <property type="project" value="UniProtKB-KW"/>
</dbReference>
<keyword evidence="4 9" id="KW-0269">Exonuclease</keyword>
<dbReference type="GO" id="GO:0051607">
    <property type="term" value="P:defense response to virus"/>
    <property type="evidence" value="ECO:0007669"/>
    <property type="project" value="UniProtKB-KW"/>
</dbReference>
<dbReference type="EMBL" id="JAEEGB010000049">
    <property type="protein sequence ID" value="MBI6875675.1"/>
    <property type="molecule type" value="Genomic_DNA"/>
</dbReference>
<sequence length="172" mass="20365">MEFDLEIFKTQGVKLNYYYVCKRKLWLFDKGISMEHNSDRVLQGKVVHENSYTRANTKEVLIDNMIKIDILDKDYVKEVKISSKMEESDRKQLLYYLYYLKALGINKKGTINYVKEKKVEEIELTPQDEMEIEAALIDIKSILKKDKPPGAIKAPYCKKCAYYEFCYVKEEE</sequence>
<dbReference type="GO" id="GO:0004527">
    <property type="term" value="F:exonuclease activity"/>
    <property type="evidence" value="ECO:0007669"/>
    <property type="project" value="UniProtKB-KW"/>
</dbReference>
<comment type="cofactor">
    <cofactor evidence="9">
        <name>Mg(2+)</name>
        <dbReference type="ChEBI" id="CHEBI:18420"/>
    </cofactor>
    <cofactor evidence="9">
        <name>Mn(2+)</name>
        <dbReference type="ChEBI" id="CHEBI:29035"/>
    </cofactor>
    <text evidence="9">Mg(2+) or Mn(2+) required for ssDNA cleavage activity.</text>
</comment>
<dbReference type="AlphaFoldDB" id="A0A934HWR2"/>
<keyword evidence="8 9" id="KW-0464">Manganese</keyword>
<evidence type="ECO:0000256" key="1">
    <source>
        <dbReference type="ARBA" id="ARBA00022722"/>
    </source>
</evidence>
<dbReference type="EC" id="3.1.12.1" evidence="9"/>
<dbReference type="PANTHER" id="PTHR37168:SF1">
    <property type="entry name" value="CRISPR-ASSOCIATED EXONUCLEASE CAS4"/>
    <property type="match status" value="1"/>
</dbReference>
<gene>
    <name evidence="11" type="primary">cas4</name>
    <name evidence="11" type="ORF">I6U51_23685</name>
</gene>
<dbReference type="RefSeq" id="WP_211145015.1">
    <property type="nucleotide sequence ID" value="NZ_JAEEGB010000049.1"/>
</dbReference>
<evidence type="ECO:0000256" key="3">
    <source>
        <dbReference type="ARBA" id="ARBA00022801"/>
    </source>
</evidence>
<feature type="domain" description="DUF83" evidence="10">
    <location>
        <begin position="11"/>
        <end position="167"/>
    </location>
</feature>
<evidence type="ECO:0000256" key="7">
    <source>
        <dbReference type="ARBA" id="ARBA00023118"/>
    </source>
</evidence>
<comment type="caution">
    <text evidence="11">The sequence shown here is derived from an EMBL/GenBank/DDBJ whole genome shotgun (WGS) entry which is preliminary data.</text>
</comment>
<dbReference type="NCBIfam" id="TIGR00372">
    <property type="entry name" value="cas4"/>
    <property type="match status" value="1"/>
</dbReference>
<evidence type="ECO:0000259" key="10">
    <source>
        <dbReference type="Pfam" id="PF01930"/>
    </source>
</evidence>
<dbReference type="InterPro" id="IPR013343">
    <property type="entry name" value="CRISPR-assoc_prot_Cas4"/>
</dbReference>
<comment type="similarity">
    <text evidence="9">Belongs to the CRISPR-associated exonuclease Cas4 family.</text>
</comment>
<dbReference type="InterPro" id="IPR011604">
    <property type="entry name" value="PDDEXK-like_dom_sf"/>
</dbReference>
<evidence type="ECO:0000256" key="4">
    <source>
        <dbReference type="ARBA" id="ARBA00022839"/>
    </source>
</evidence>
<keyword evidence="5 9" id="KW-0408">Iron</keyword>
<proteinExistence type="inferred from homology"/>
<dbReference type="Gene3D" id="3.90.320.10">
    <property type="match status" value="1"/>
</dbReference>
<protein>
    <recommendedName>
        <fullName evidence="9">CRISPR-associated exonuclease Cas4</fullName>
        <ecNumber evidence="9">3.1.12.1</ecNumber>
    </recommendedName>
</protein>
<dbReference type="PANTHER" id="PTHR37168">
    <property type="entry name" value="CRISPR-ASSOCIATED EXONUCLEASE CAS4"/>
    <property type="match status" value="1"/>
</dbReference>
<evidence type="ECO:0000313" key="11">
    <source>
        <dbReference type="EMBL" id="MBI6875675.1"/>
    </source>
</evidence>
<dbReference type="GO" id="GO:0051536">
    <property type="term" value="F:iron-sulfur cluster binding"/>
    <property type="evidence" value="ECO:0007669"/>
    <property type="project" value="UniProtKB-KW"/>
</dbReference>
<comment type="cofactor">
    <cofactor evidence="9">
        <name>iron-sulfur cluster</name>
        <dbReference type="ChEBI" id="CHEBI:30408"/>
    </cofactor>
</comment>
<keyword evidence="2 9" id="KW-0479">Metal-binding</keyword>
<keyword evidence="6 9" id="KW-0411">Iron-sulfur</keyword>
<dbReference type="InterPro" id="IPR022765">
    <property type="entry name" value="Dna2/Cas4_DUF83"/>
</dbReference>
<keyword evidence="7 9" id="KW-0051">Antiviral defense</keyword>
<reference evidence="11" key="1">
    <citation type="submission" date="2020-12" db="EMBL/GenBank/DDBJ databases">
        <title>Clostridium thailandense sp. nov., a novel acetogenic bacterium isolated from peat land soil in Thailand.</title>
        <authorList>
            <person name="Chaikitkaew S."/>
            <person name="Birkeland N.K."/>
        </authorList>
    </citation>
    <scope>NUCLEOTIDE SEQUENCE</scope>
    <source>
        <strain evidence="11">DSM 17425</strain>
    </source>
</reference>
<comment type="function">
    <text evidence="9">CRISPR (clustered regularly interspaced short palindromic repeat) is an adaptive immune system that provides protection against mobile genetic elements (viruses, transposable elements and conjugative plasmids). CRISPR clusters contain sequences complementary to antecedent mobile elements and target invading nucleic acids. CRISPR clusters are transcribed and processed into CRISPR RNA (crRNA).</text>
</comment>
<evidence type="ECO:0000256" key="5">
    <source>
        <dbReference type="ARBA" id="ARBA00023004"/>
    </source>
</evidence>
<keyword evidence="1 9" id="KW-0540">Nuclease</keyword>
<dbReference type="Proteomes" id="UP000622687">
    <property type="component" value="Unassembled WGS sequence"/>
</dbReference>
<dbReference type="Pfam" id="PF01930">
    <property type="entry name" value="Cas_Cas4"/>
    <property type="match status" value="1"/>
</dbReference>
<name>A0A934HWR2_9CLOT</name>
<evidence type="ECO:0000256" key="6">
    <source>
        <dbReference type="ARBA" id="ARBA00023014"/>
    </source>
</evidence>
<accession>A0A934HWR2</accession>
<evidence type="ECO:0000313" key="12">
    <source>
        <dbReference type="Proteomes" id="UP000622687"/>
    </source>
</evidence>
<evidence type="ECO:0000256" key="2">
    <source>
        <dbReference type="ARBA" id="ARBA00022723"/>
    </source>
</evidence>
<keyword evidence="12" id="KW-1185">Reference proteome</keyword>
<evidence type="ECO:0000256" key="9">
    <source>
        <dbReference type="RuleBase" id="RU365022"/>
    </source>
</evidence>
<keyword evidence="3 9" id="KW-0378">Hydrolase</keyword>
<evidence type="ECO:0000256" key="8">
    <source>
        <dbReference type="ARBA" id="ARBA00023211"/>
    </source>
</evidence>
<organism evidence="11 12">
    <name type="scientific">Clostridium aciditolerans</name>
    <dbReference type="NCBI Taxonomy" id="339861"/>
    <lineage>
        <taxon>Bacteria</taxon>
        <taxon>Bacillati</taxon>
        <taxon>Bacillota</taxon>
        <taxon>Clostridia</taxon>
        <taxon>Eubacteriales</taxon>
        <taxon>Clostridiaceae</taxon>
        <taxon>Clostridium</taxon>
    </lineage>
</organism>